<reference evidence="1 2" key="1">
    <citation type="submission" date="2019-08" db="EMBL/GenBank/DDBJ databases">
        <authorList>
            <person name="Peeters C."/>
        </authorList>
    </citation>
    <scope>NUCLEOTIDE SEQUENCE [LARGE SCALE GENOMIC DNA]</scope>
    <source>
        <strain evidence="1 2">LMG 31108</strain>
    </source>
</reference>
<name>A0A5E4WKP8_9BURK</name>
<sequence length="108" mass="12151">MIVNIAENASASLSMADDFKRFSVRIVARAGEMSVLRDRLSGIGRLVDLHTMWIDENWLRSAPGRGQGEDWQDALSIMIASAKQHGWIDEANRLIKAHVEWIGPEIHN</sequence>
<evidence type="ECO:0000313" key="2">
    <source>
        <dbReference type="Proteomes" id="UP000406256"/>
    </source>
</evidence>
<proteinExistence type="predicted"/>
<organism evidence="1 2">
    <name type="scientific">Pandoraea anhela</name>
    <dbReference type="NCBI Taxonomy" id="2508295"/>
    <lineage>
        <taxon>Bacteria</taxon>
        <taxon>Pseudomonadati</taxon>
        <taxon>Pseudomonadota</taxon>
        <taxon>Betaproteobacteria</taxon>
        <taxon>Burkholderiales</taxon>
        <taxon>Burkholderiaceae</taxon>
        <taxon>Pandoraea</taxon>
    </lineage>
</organism>
<dbReference type="EMBL" id="CABPSB010000011">
    <property type="protein sequence ID" value="VVE23585.1"/>
    <property type="molecule type" value="Genomic_DNA"/>
</dbReference>
<protein>
    <submittedName>
        <fullName evidence="1">Uncharacterized protein</fullName>
    </submittedName>
</protein>
<dbReference type="AlphaFoldDB" id="A0A5E4WKP8"/>
<gene>
    <name evidence="1" type="ORF">PAN31108_03258</name>
</gene>
<dbReference type="RefSeq" id="WP_150669847.1">
    <property type="nucleotide sequence ID" value="NZ_CABPSB010000011.1"/>
</dbReference>
<keyword evidence="2" id="KW-1185">Reference proteome</keyword>
<evidence type="ECO:0000313" key="1">
    <source>
        <dbReference type="EMBL" id="VVE23585.1"/>
    </source>
</evidence>
<accession>A0A5E4WKP8</accession>
<dbReference type="OrthoDB" id="8912042at2"/>
<dbReference type="Proteomes" id="UP000406256">
    <property type="component" value="Unassembled WGS sequence"/>
</dbReference>